<dbReference type="RefSeq" id="WP_397023617.1">
    <property type="nucleotide sequence ID" value="NZ_JBITMB010000006.1"/>
</dbReference>
<comment type="caution">
    <text evidence="1">The sequence shown here is derived from an EMBL/GenBank/DDBJ whole genome shotgun (WGS) entry which is preliminary data.</text>
</comment>
<gene>
    <name evidence="1" type="ORF">ACIBP5_26095</name>
</gene>
<keyword evidence="2" id="KW-1185">Reference proteome</keyword>
<protein>
    <submittedName>
        <fullName evidence="1">Uncharacterized protein</fullName>
    </submittedName>
</protein>
<dbReference type="InterPro" id="IPR023888">
    <property type="entry name" value="SdpC-like"/>
</dbReference>
<dbReference type="Proteomes" id="UP001612928">
    <property type="component" value="Unassembled WGS sequence"/>
</dbReference>
<evidence type="ECO:0000313" key="1">
    <source>
        <dbReference type="EMBL" id="MFI7443456.1"/>
    </source>
</evidence>
<proteinExistence type="predicted"/>
<dbReference type="EMBL" id="JBITMB010000006">
    <property type="protein sequence ID" value="MFI7443456.1"/>
    <property type="molecule type" value="Genomic_DNA"/>
</dbReference>
<reference evidence="1 2" key="1">
    <citation type="submission" date="2024-10" db="EMBL/GenBank/DDBJ databases">
        <title>The Natural Products Discovery Center: Release of the First 8490 Sequenced Strains for Exploring Actinobacteria Biosynthetic Diversity.</title>
        <authorList>
            <person name="Kalkreuter E."/>
            <person name="Kautsar S.A."/>
            <person name="Yang D."/>
            <person name="Bader C.D."/>
            <person name="Teijaro C.N."/>
            <person name="Fluegel L."/>
            <person name="Davis C.M."/>
            <person name="Simpson J.R."/>
            <person name="Lauterbach L."/>
            <person name="Steele A.D."/>
            <person name="Gui C."/>
            <person name="Meng S."/>
            <person name="Li G."/>
            <person name="Viehrig K."/>
            <person name="Ye F."/>
            <person name="Su P."/>
            <person name="Kiefer A.F."/>
            <person name="Nichols A."/>
            <person name="Cepeda A.J."/>
            <person name="Yan W."/>
            <person name="Fan B."/>
            <person name="Jiang Y."/>
            <person name="Adhikari A."/>
            <person name="Zheng C.-J."/>
            <person name="Schuster L."/>
            <person name="Cowan T.M."/>
            <person name="Smanski M.J."/>
            <person name="Chevrette M.G."/>
            <person name="De Carvalho L.P.S."/>
            <person name="Shen B."/>
        </authorList>
    </citation>
    <scope>NUCLEOTIDE SEQUENCE [LARGE SCALE GENOMIC DNA]</scope>
    <source>
        <strain evidence="1 2">NPDC049503</strain>
    </source>
</reference>
<sequence>MRAILGTFLVIGLIGGGTARGESSPARYDGKELYRGLFLAEGPVARAHPELSLHQGQPWTTAEADDLTARIEALEPGFFDGFAAGITSGDRVRIAQSADAAYGRTVEATSAVAPGKGVHGSFIVVHRTVVKATHMVVNKHSYWHRASSQSAALVRERWADDVAETLTP</sequence>
<name>A0ABW8ABS7_9ACTN</name>
<evidence type="ECO:0000313" key="2">
    <source>
        <dbReference type="Proteomes" id="UP001612928"/>
    </source>
</evidence>
<organism evidence="1 2">
    <name type="scientific">Nonomuraea indica</name>
    <dbReference type="NCBI Taxonomy" id="1581193"/>
    <lineage>
        <taxon>Bacteria</taxon>
        <taxon>Bacillati</taxon>
        <taxon>Actinomycetota</taxon>
        <taxon>Actinomycetes</taxon>
        <taxon>Streptosporangiales</taxon>
        <taxon>Streptosporangiaceae</taxon>
        <taxon>Nonomuraea</taxon>
    </lineage>
</organism>
<accession>A0ABW8ABS7</accession>
<dbReference type="Pfam" id="PF26137">
    <property type="entry name" value="Toxin_SdpC"/>
    <property type="match status" value="1"/>
</dbReference>